<feature type="domain" description="Heterokaryon incompatibility" evidence="4">
    <location>
        <begin position="50"/>
        <end position="209"/>
    </location>
</feature>
<organism evidence="5 6">
    <name type="scientific">Cercophora samala</name>
    <dbReference type="NCBI Taxonomy" id="330535"/>
    <lineage>
        <taxon>Eukaryota</taxon>
        <taxon>Fungi</taxon>
        <taxon>Dikarya</taxon>
        <taxon>Ascomycota</taxon>
        <taxon>Pezizomycotina</taxon>
        <taxon>Sordariomycetes</taxon>
        <taxon>Sordariomycetidae</taxon>
        <taxon>Sordariales</taxon>
        <taxon>Lasiosphaeriaceae</taxon>
        <taxon>Cercophora</taxon>
    </lineage>
</organism>
<dbReference type="GO" id="GO:0000151">
    <property type="term" value="C:ubiquitin ligase complex"/>
    <property type="evidence" value="ECO:0007669"/>
    <property type="project" value="TreeGrafter"/>
</dbReference>
<dbReference type="InterPro" id="IPR036770">
    <property type="entry name" value="Ankyrin_rpt-contain_sf"/>
</dbReference>
<keyword evidence="6" id="KW-1185">Reference proteome</keyword>
<evidence type="ECO:0000259" key="4">
    <source>
        <dbReference type="Pfam" id="PF06985"/>
    </source>
</evidence>
<comment type="caution">
    <text evidence="5">The sequence shown here is derived from an EMBL/GenBank/DDBJ whole genome shotgun (WGS) entry which is preliminary data.</text>
</comment>
<dbReference type="AlphaFoldDB" id="A0AA40DCS9"/>
<dbReference type="PROSITE" id="PS50297">
    <property type="entry name" value="ANK_REP_REGION"/>
    <property type="match status" value="3"/>
</dbReference>
<name>A0AA40DCS9_9PEZI</name>
<accession>A0AA40DCS9</accession>
<dbReference type="Gene3D" id="1.25.40.20">
    <property type="entry name" value="Ankyrin repeat-containing domain"/>
    <property type="match status" value="3"/>
</dbReference>
<protein>
    <submittedName>
        <fullName evidence="5">Ankyrin repeat-containing domain protein</fullName>
    </submittedName>
</protein>
<feature type="repeat" description="ANK" evidence="3">
    <location>
        <begin position="558"/>
        <end position="584"/>
    </location>
</feature>
<dbReference type="Pfam" id="PF12796">
    <property type="entry name" value="Ank_2"/>
    <property type="match status" value="3"/>
</dbReference>
<dbReference type="EMBL" id="JAULSY010000045">
    <property type="protein sequence ID" value="KAK0669246.1"/>
    <property type="molecule type" value="Genomic_DNA"/>
</dbReference>
<dbReference type="InterPro" id="IPR002110">
    <property type="entry name" value="Ankyrin_rpt"/>
</dbReference>
<feature type="repeat" description="ANK" evidence="3">
    <location>
        <begin position="525"/>
        <end position="557"/>
    </location>
</feature>
<dbReference type="Pfam" id="PF06985">
    <property type="entry name" value="HET"/>
    <property type="match status" value="1"/>
</dbReference>
<reference evidence="5" key="1">
    <citation type="submission" date="2023-06" db="EMBL/GenBank/DDBJ databases">
        <title>Genome-scale phylogeny and comparative genomics of the fungal order Sordariales.</title>
        <authorList>
            <consortium name="Lawrence Berkeley National Laboratory"/>
            <person name="Hensen N."/>
            <person name="Bonometti L."/>
            <person name="Westerberg I."/>
            <person name="Brannstrom I.O."/>
            <person name="Guillou S."/>
            <person name="Cros-Aarteil S."/>
            <person name="Calhoun S."/>
            <person name="Haridas S."/>
            <person name="Kuo A."/>
            <person name="Mondo S."/>
            <person name="Pangilinan J."/>
            <person name="Riley R."/>
            <person name="Labutti K."/>
            <person name="Andreopoulos B."/>
            <person name="Lipzen A."/>
            <person name="Chen C."/>
            <person name="Yanf M."/>
            <person name="Daum C."/>
            <person name="Ng V."/>
            <person name="Clum A."/>
            <person name="Steindorff A."/>
            <person name="Ohm R."/>
            <person name="Martin F."/>
            <person name="Silar P."/>
            <person name="Natvig D."/>
            <person name="Lalanne C."/>
            <person name="Gautier V."/>
            <person name="Ament-Velasquez S.L."/>
            <person name="Kruys A."/>
            <person name="Hutchinson M.I."/>
            <person name="Powell A.J."/>
            <person name="Barry K."/>
            <person name="Miller A.N."/>
            <person name="Grigoriev I.V."/>
            <person name="Debuchy R."/>
            <person name="Gladieux P."/>
            <person name="Thoren M.H."/>
            <person name="Johannesson H."/>
        </authorList>
    </citation>
    <scope>NUCLEOTIDE SEQUENCE</scope>
    <source>
        <strain evidence="5">CBS 307.81</strain>
    </source>
</reference>
<dbReference type="PROSITE" id="PS50088">
    <property type="entry name" value="ANK_REPEAT"/>
    <property type="match status" value="5"/>
</dbReference>
<dbReference type="SUPFAM" id="SSF48403">
    <property type="entry name" value="Ankyrin repeat"/>
    <property type="match status" value="1"/>
</dbReference>
<dbReference type="SMART" id="SM00248">
    <property type="entry name" value="ANK"/>
    <property type="match status" value="8"/>
</dbReference>
<dbReference type="PANTHER" id="PTHR24173:SF74">
    <property type="entry name" value="ANKYRIN REPEAT DOMAIN-CONTAINING PROTEIN 16"/>
    <property type="match status" value="1"/>
</dbReference>
<dbReference type="PANTHER" id="PTHR24173">
    <property type="entry name" value="ANKYRIN REPEAT CONTAINING"/>
    <property type="match status" value="1"/>
</dbReference>
<sequence length="742" mass="83096">MSPDSHYTYSPIDLKTDAIRLIRLLRGREDEPIRCELFETFLHQVDGFPYEALSYAWGDAPTSKEIQLCGKKAAVTESLHLALGYLRRPDEDRILWIDALCIDQRNHREKNHQVKQMRLVYANAQNVHIWLGPSTDDIDLLMGLMTQLDRRATKRKNCRRNSPDAWVKQWSVFMKKEGTAETSTKTCRRKALGDLLTRPWFRRVWVIQEVFSARSAVISCGSNTIPTRVFVLMPKLMGLEVDAHTQAVLDIMPGYLRQNSWWKDPTDLCSLLKRFGASKATDPRDNVYALIGIASDAGADGILQPDYSMSLHRVIENTILYLKYRQVPSIPGPEPATKWDLKHLLNQLDQIPSQAFQWAIRQGNQAAAAALIGRPSFHVNAWHTTRGPPLVFLADKPGYESLFSYLLVLPRVNINVKDRYGDTALNIIALQGHVEMAKLLLDCNDVDVNHKGRGGQTPLGAALMYGHHVIADMLLARPDIDINLPSGNDSFSLTPLYLACEDNKSTFVSKLLDRGAELETPCNENGSTALWAACSQGHQSIAKTLVVHGAKIDAKDSEGRTPLWMAALANHAYCVRMLLDEKADYGPGASHENRTVLWKAASMGHTNTVKALTMYFQQKGVVHEVLQQERDTENQTSALWIAARNGHTSVAQQLVGFGMDIDSSGHYGQTALWIAARHGHAETVTMLLREGADRGVRDVYNGLTAREAAERFWQEGVVDVFRVEEGWEKARVVSKLAFSKAL</sequence>
<dbReference type="Proteomes" id="UP001174997">
    <property type="component" value="Unassembled WGS sequence"/>
</dbReference>
<feature type="repeat" description="ANK" evidence="3">
    <location>
        <begin position="491"/>
        <end position="523"/>
    </location>
</feature>
<feature type="repeat" description="ANK" evidence="3">
    <location>
        <begin position="667"/>
        <end position="699"/>
    </location>
</feature>
<proteinExistence type="predicted"/>
<feature type="repeat" description="ANK" evidence="3">
    <location>
        <begin position="634"/>
        <end position="666"/>
    </location>
</feature>
<evidence type="ECO:0000313" key="5">
    <source>
        <dbReference type="EMBL" id="KAK0669246.1"/>
    </source>
</evidence>
<keyword evidence="1" id="KW-0677">Repeat</keyword>
<dbReference type="InterPro" id="IPR010730">
    <property type="entry name" value="HET"/>
</dbReference>
<dbReference type="GO" id="GO:0006511">
    <property type="term" value="P:ubiquitin-dependent protein catabolic process"/>
    <property type="evidence" value="ECO:0007669"/>
    <property type="project" value="TreeGrafter"/>
</dbReference>
<evidence type="ECO:0000256" key="1">
    <source>
        <dbReference type="ARBA" id="ARBA00022737"/>
    </source>
</evidence>
<evidence type="ECO:0000256" key="3">
    <source>
        <dbReference type="PROSITE-ProRule" id="PRU00023"/>
    </source>
</evidence>
<dbReference type="Pfam" id="PF00023">
    <property type="entry name" value="Ank"/>
    <property type="match status" value="1"/>
</dbReference>
<evidence type="ECO:0000256" key="2">
    <source>
        <dbReference type="ARBA" id="ARBA00023043"/>
    </source>
</evidence>
<evidence type="ECO:0000313" key="6">
    <source>
        <dbReference type="Proteomes" id="UP001174997"/>
    </source>
</evidence>
<keyword evidence="2 3" id="KW-0040">ANK repeat</keyword>
<gene>
    <name evidence="5" type="ORF">QBC41DRAFT_224287</name>
</gene>